<name>A0ACB9M981_9MYRT</name>
<evidence type="ECO:0000313" key="2">
    <source>
        <dbReference type="Proteomes" id="UP001057402"/>
    </source>
</evidence>
<dbReference type="EMBL" id="CM042889">
    <property type="protein sequence ID" value="KAI4319969.1"/>
    <property type="molecule type" value="Genomic_DNA"/>
</dbReference>
<dbReference type="Proteomes" id="UP001057402">
    <property type="component" value="Chromosome 10"/>
</dbReference>
<accession>A0ACB9M981</accession>
<keyword evidence="2" id="KW-1185">Reference proteome</keyword>
<comment type="caution">
    <text evidence="1">The sequence shown here is derived from an EMBL/GenBank/DDBJ whole genome shotgun (WGS) entry which is preliminary data.</text>
</comment>
<proteinExistence type="predicted"/>
<evidence type="ECO:0000313" key="1">
    <source>
        <dbReference type="EMBL" id="KAI4319969.1"/>
    </source>
</evidence>
<sequence length="411" mass="44405">MNYNKLRSPPPEAIAPTAPQLHSGCSTRRRLAAVLLLSVLVLILASAIGATLLVYIRARPSESTSSIRPTQAISRTCERTLYPALCITSLLDFPGSTTATEQDLVHISFNMTLQRFSKALYLSSSISYLDMDPAARSAYEDCLELLDDAVDALMMSLGSLGGGARGSRGDVVTWLSAAMTMHDTCTEGFESVRGGDVKRQVEDRVKDLGELVSNCLAIYTATDTGDNRDFSGVPIENRRRLMGEGDDVDVAAFPEWLGEEERKLLETPAAMVQADMVVSKDGSNGTFKTITEAIKKVPEHSSHRIIIYVKAGRYEEKNLKVGRKKTNLMFIGDGKGKTVITGGKSVSDKITTFRTASFAASGAGFIARDMTFENYAGPTKHQAVALRVGADHGVVYRCNIIGVAFLAGLST</sequence>
<protein>
    <submittedName>
        <fullName evidence="1">Uncharacterized protein</fullName>
    </submittedName>
</protein>
<organism evidence="1 2">
    <name type="scientific">Melastoma candidum</name>
    <dbReference type="NCBI Taxonomy" id="119954"/>
    <lineage>
        <taxon>Eukaryota</taxon>
        <taxon>Viridiplantae</taxon>
        <taxon>Streptophyta</taxon>
        <taxon>Embryophyta</taxon>
        <taxon>Tracheophyta</taxon>
        <taxon>Spermatophyta</taxon>
        <taxon>Magnoliopsida</taxon>
        <taxon>eudicotyledons</taxon>
        <taxon>Gunneridae</taxon>
        <taxon>Pentapetalae</taxon>
        <taxon>rosids</taxon>
        <taxon>malvids</taxon>
        <taxon>Myrtales</taxon>
        <taxon>Melastomataceae</taxon>
        <taxon>Melastomatoideae</taxon>
        <taxon>Melastomateae</taxon>
        <taxon>Melastoma</taxon>
    </lineage>
</organism>
<gene>
    <name evidence="1" type="ORF">MLD38_033499</name>
</gene>
<reference evidence="2" key="1">
    <citation type="journal article" date="2023" name="Front. Plant Sci.">
        <title>Chromosomal-level genome assembly of Melastoma candidum provides insights into trichome evolution.</title>
        <authorList>
            <person name="Zhong Y."/>
            <person name="Wu W."/>
            <person name="Sun C."/>
            <person name="Zou P."/>
            <person name="Liu Y."/>
            <person name="Dai S."/>
            <person name="Zhou R."/>
        </authorList>
    </citation>
    <scope>NUCLEOTIDE SEQUENCE [LARGE SCALE GENOMIC DNA]</scope>
</reference>